<evidence type="ECO:0000313" key="2">
    <source>
        <dbReference type="EMBL" id="MBC9712233.1"/>
    </source>
</evidence>
<comment type="caution">
    <text evidence="2">The sequence shown here is derived from an EMBL/GenBank/DDBJ whole genome shotgun (WGS) entry which is preliminary data.</text>
</comment>
<dbReference type="CDD" id="cd00093">
    <property type="entry name" value="HTH_XRE"/>
    <property type="match status" value="1"/>
</dbReference>
<proteinExistence type="predicted"/>
<accession>A0ABR7S9Y4</accession>
<evidence type="ECO:0000259" key="1">
    <source>
        <dbReference type="PROSITE" id="PS50943"/>
    </source>
</evidence>
<keyword evidence="3" id="KW-1185">Reference proteome</keyword>
<feature type="domain" description="HTH cro/C1-type" evidence="1">
    <location>
        <begin position="9"/>
        <end position="62"/>
    </location>
</feature>
<sequence>MHDFDHAELKSLRSRRGSIPRVAAATDIPASRFYDWEAGNGCPSSKHLISLALFFGIHPYDLFTGITESQLERPKPLASISPYLALCKAASEADDDA</sequence>
<dbReference type="Proteomes" id="UP000642284">
    <property type="component" value="Unassembled WGS sequence"/>
</dbReference>
<evidence type="ECO:0000313" key="3">
    <source>
        <dbReference type="Proteomes" id="UP000642284"/>
    </source>
</evidence>
<name>A0ABR7S9Y4_9ACTN</name>
<protein>
    <submittedName>
        <fullName evidence="2">Helix-turn-helix transcriptional regulator</fullName>
    </submittedName>
</protein>
<dbReference type="InterPro" id="IPR010982">
    <property type="entry name" value="Lambda_DNA-bd_dom_sf"/>
</dbReference>
<dbReference type="Gene3D" id="1.10.260.40">
    <property type="entry name" value="lambda repressor-like DNA-binding domains"/>
    <property type="match status" value="1"/>
</dbReference>
<dbReference type="RefSeq" id="WP_187812704.1">
    <property type="nucleotide sequence ID" value="NZ_JACTVJ010000004.1"/>
</dbReference>
<reference evidence="2 3" key="1">
    <citation type="submission" date="2020-08" db="EMBL/GenBank/DDBJ databases">
        <title>Genemic of Streptomyces polyaspartic.</title>
        <authorList>
            <person name="Liu W."/>
        </authorList>
    </citation>
    <scope>NUCLEOTIDE SEQUENCE [LARGE SCALE GENOMIC DNA]</scope>
    <source>
        <strain evidence="2 3">TRM66268-LWL</strain>
    </source>
</reference>
<dbReference type="PROSITE" id="PS50943">
    <property type="entry name" value="HTH_CROC1"/>
    <property type="match status" value="1"/>
</dbReference>
<dbReference type="SUPFAM" id="SSF47413">
    <property type="entry name" value="lambda repressor-like DNA-binding domains"/>
    <property type="match status" value="1"/>
</dbReference>
<dbReference type="EMBL" id="JACTVJ010000004">
    <property type="protein sequence ID" value="MBC9712233.1"/>
    <property type="molecule type" value="Genomic_DNA"/>
</dbReference>
<gene>
    <name evidence="2" type="ORF">H9Y04_06560</name>
</gene>
<organism evidence="2 3">
    <name type="scientific">Streptomyces polyasparticus</name>
    <dbReference type="NCBI Taxonomy" id="2767826"/>
    <lineage>
        <taxon>Bacteria</taxon>
        <taxon>Bacillati</taxon>
        <taxon>Actinomycetota</taxon>
        <taxon>Actinomycetes</taxon>
        <taxon>Kitasatosporales</taxon>
        <taxon>Streptomycetaceae</taxon>
        <taxon>Streptomyces</taxon>
    </lineage>
</organism>
<dbReference type="InterPro" id="IPR001387">
    <property type="entry name" value="Cro/C1-type_HTH"/>
</dbReference>